<dbReference type="Proteomes" id="UP000238348">
    <property type="component" value="Chromosome"/>
</dbReference>
<organism evidence="1 2">
    <name type="scientific">Sorangium cellulosum</name>
    <name type="common">Polyangium cellulosum</name>
    <dbReference type="NCBI Taxonomy" id="56"/>
    <lineage>
        <taxon>Bacteria</taxon>
        <taxon>Pseudomonadati</taxon>
        <taxon>Myxococcota</taxon>
        <taxon>Polyangia</taxon>
        <taxon>Polyangiales</taxon>
        <taxon>Polyangiaceae</taxon>
        <taxon>Sorangium</taxon>
    </lineage>
</organism>
<name>A0A2L0EXM8_SORCE</name>
<dbReference type="EMBL" id="CP012673">
    <property type="protein sequence ID" value="AUX43999.1"/>
    <property type="molecule type" value="Genomic_DNA"/>
</dbReference>
<evidence type="ECO:0000313" key="1">
    <source>
        <dbReference type="EMBL" id="AUX43999.1"/>
    </source>
</evidence>
<sequence length="31" mass="3488">MVYDALTGPQGMTTSAYKQLWEFGDVLNFGF</sequence>
<accession>A0A2L0EXM8</accession>
<proteinExistence type="predicted"/>
<dbReference type="AlphaFoldDB" id="A0A2L0EXM8"/>
<gene>
    <name evidence="1" type="ORF">SOCE26_054560</name>
</gene>
<reference evidence="1 2" key="1">
    <citation type="submission" date="2015-09" db="EMBL/GenBank/DDBJ databases">
        <title>Sorangium comparison.</title>
        <authorList>
            <person name="Zaburannyi N."/>
            <person name="Bunk B."/>
            <person name="Overmann J."/>
            <person name="Mueller R."/>
        </authorList>
    </citation>
    <scope>NUCLEOTIDE SEQUENCE [LARGE SCALE GENOMIC DNA]</scope>
    <source>
        <strain evidence="1 2">So ce26</strain>
    </source>
</reference>
<protein>
    <submittedName>
        <fullName evidence="1">Uncharacterized protein</fullName>
    </submittedName>
</protein>
<evidence type="ECO:0000313" key="2">
    <source>
        <dbReference type="Proteomes" id="UP000238348"/>
    </source>
</evidence>